<gene>
    <name evidence="1" type="ORF">JOC86_000222</name>
</gene>
<dbReference type="Proteomes" id="UP001646157">
    <property type="component" value="Unassembled WGS sequence"/>
</dbReference>
<dbReference type="Gene3D" id="1.20.1260.10">
    <property type="match status" value="2"/>
</dbReference>
<proteinExistence type="predicted"/>
<comment type="caution">
    <text evidence="1">The sequence shown here is derived from an EMBL/GenBank/DDBJ whole genome shotgun (WGS) entry which is preliminary data.</text>
</comment>
<evidence type="ECO:0008006" key="3">
    <source>
        <dbReference type="Google" id="ProtNLM"/>
    </source>
</evidence>
<sequence>MEKQPIRLTTAEISALWTTYIESSAMRCFYLHFIAHIQDQEIRPIIEEAEEFTNMIMNEMENIFREEEFPIPIGFTNKDIDLTAPALYSDLFALSFVYRGGQMIIKYYATILSKVARQDVYELIEKCLIQKTSTYKKSLNLMLSKGIYDRPPHINPQKQAELMKSEPTLMNIWFGDSRPLNALEISELFFSIERNCIGLVLIIGLLQVSNDKEVKKYLIKGKKLCQKQIEVFNGFIKENDQFPTYPVTLEVTDSSTSPFSEKLILFIITSSNQIGLKSLSDALSVSMRHDLALKYTLFIGDIMKFGGEGLKLMIQRGWMEQPPESIDRKKLYE</sequence>
<protein>
    <recommendedName>
        <fullName evidence="3">Sugar isomerase</fullName>
    </recommendedName>
</protein>
<reference evidence="1 2" key="1">
    <citation type="submission" date="2021-01" db="EMBL/GenBank/DDBJ databases">
        <title>Genomic Encyclopedia of Type Strains, Phase IV (KMG-IV): sequencing the most valuable type-strain genomes for metagenomic binning, comparative biology and taxonomic classification.</title>
        <authorList>
            <person name="Goeker M."/>
        </authorList>
    </citation>
    <scope>NUCLEOTIDE SEQUENCE [LARGE SCALE GENOMIC DNA]</scope>
    <source>
        <strain evidence="1 2">DSM 24834</strain>
    </source>
</reference>
<dbReference type="Pfam" id="PF11553">
    <property type="entry name" value="DUF3231"/>
    <property type="match status" value="2"/>
</dbReference>
<keyword evidence="2" id="KW-1185">Reference proteome</keyword>
<evidence type="ECO:0000313" key="1">
    <source>
        <dbReference type="EMBL" id="MBM7583685.1"/>
    </source>
</evidence>
<evidence type="ECO:0000313" key="2">
    <source>
        <dbReference type="Proteomes" id="UP001646157"/>
    </source>
</evidence>
<dbReference type="InterPro" id="IPR012347">
    <property type="entry name" value="Ferritin-like"/>
</dbReference>
<accession>A0ABS2N749</accession>
<dbReference type="EMBL" id="JAFBDZ010000001">
    <property type="protein sequence ID" value="MBM7583685.1"/>
    <property type="molecule type" value="Genomic_DNA"/>
</dbReference>
<name>A0ABS2N749_9BACI</name>
<organism evidence="1 2">
    <name type="scientific">Rossellomorea pakistanensis</name>
    <dbReference type="NCBI Taxonomy" id="992288"/>
    <lineage>
        <taxon>Bacteria</taxon>
        <taxon>Bacillati</taxon>
        <taxon>Bacillota</taxon>
        <taxon>Bacilli</taxon>
        <taxon>Bacillales</taxon>
        <taxon>Bacillaceae</taxon>
        <taxon>Rossellomorea</taxon>
    </lineage>
</organism>
<dbReference type="InterPro" id="IPR021617">
    <property type="entry name" value="DUF3231"/>
</dbReference>